<protein>
    <submittedName>
        <fullName evidence="2">Uncharacterized protein</fullName>
    </submittedName>
</protein>
<gene>
    <name evidence="2" type="ORF">VSDG_08633</name>
</gene>
<dbReference type="Proteomes" id="UP000284375">
    <property type="component" value="Unassembled WGS sequence"/>
</dbReference>
<keyword evidence="3" id="KW-1185">Reference proteome</keyword>
<dbReference type="OrthoDB" id="5275938at2759"/>
<accession>A0A423VFQ1</accession>
<evidence type="ECO:0000313" key="3">
    <source>
        <dbReference type="Proteomes" id="UP000284375"/>
    </source>
</evidence>
<sequence>MPLASSGGVEQVALSTGRRLRKSRPSGRNSQGEKDQQEDRDIDQEHRRHVSLPLGSNPPFSAIPTRVSSLRSSTSKGENETTNTSDHVTPIPGQDLKRSGSGRSDTAIAQTSPITAEAERPSSSSPPRPHTSSSTEALQKLTSGSKSTPEDSKSPGEPVTNSEDLPTPPHTPGPSTTAAARTAGTDEWMNDNPSEDIRSSESADGDKVTEDTDPVSTNPTSVDESPGPALFDADKVVAYHEDADLYIRVQEANGSSAVYAVRSTILESVSRVWKQTLSLRTSNILEVSDHAFGLDVIFSIAHYKFHEIPVQPTVGELYEIALVADKFQVTHLLVPFMKEWVASLNRHVLMAGARNDEEKTLVLAWLLGEARWFSRVVSKCANKAQLGPDGQLLDSEGRLWSDQPVSSEVLDIIAATRLAAIDSTIKAVSTPVHKLLNPQWYPGEEIKYCYAPEGDPGREECEQLQLGSAIMGLSKAKLWPPPEPSRIKISPIELAKAYGDVRTRRYQVSGVRFKDGDSVDDAHAKCGFGHREAIEKVLSTPAQLTPRVINQLQVRAKKSGAFGDELFEELGDFVVEGDVETLEKELKRSPVDYKQTTFKTCLVQEASKKQVGDDESHEVVDTDSITTDDQ</sequence>
<proteinExistence type="predicted"/>
<evidence type="ECO:0000313" key="2">
    <source>
        <dbReference type="EMBL" id="ROV89749.1"/>
    </source>
</evidence>
<feature type="region of interest" description="Disordered" evidence="1">
    <location>
        <begin position="1"/>
        <end position="229"/>
    </location>
</feature>
<feature type="compositionally biased region" description="Basic and acidic residues" evidence="1">
    <location>
        <begin position="31"/>
        <end position="46"/>
    </location>
</feature>
<feature type="region of interest" description="Disordered" evidence="1">
    <location>
        <begin position="608"/>
        <end position="630"/>
    </location>
</feature>
<feature type="compositionally biased region" description="Polar residues" evidence="1">
    <location>
        <begin position="214"/>
        <end position="223"/>
    </location>
</feature>
<organism evidence="2 3">
    <name type="scientific">Cytospora chrysosperma</name>
    <name type="common">Cytospora canker fungus</name>
    <name type="synonym">Sphaeria chrysosperma</name>
    <dbReference type="NCBI Taxonomy" id="252740"/>
    <lineage>
        <taxon>Eukaryota</taxon>
        <taxon>Fungi</taxon>
        <taxon>Dikarya</taxon>
        <taxon>Ascomycota</taxon>
        <taxon>Pezizomycotina</taxon>
        <taxon>Sordariomycetes</taxon>
        <taxon>Sordariomycetidae</taxon>
        <taxon>Diaporthales</taxon>
        <taxon>Cytosporaceae</taxon>
        <taxon>Cytospora</taxon>
    </lineage>
</organism>
<comment type="caution">
    <text evidence="2">The sequence shown here is derived from an EMBL/GenBank/DDBJ whole genome shotgun (WGS) entry which is preliminary data.</text>
</comment>
<dbReference type="AlphaFoldDB" id="A0A423VFQ1"/>
<feature type="compositionally biased region" description="Polar residues" evidence="1">
    <location>
        <begin position="136"/>
        <end position="147"/>
    </location>
</feature>
<name>A0A423VFQ1_CYTCH</name>
<feature type="compositionally biased region" description="Polar residues" evidence="1">
    <location>
        <begin position="101"/>
        <end position="114"/>
    </location>
</feature>
<feature type="compositionally biased region" description="Basic and acidic residues" evidence="1">
    <location>
        <begin position="195"/>
        <end position="210"/>
    </location>
</feature>
<feature type="compositionally biased region" description="Basic and acidic residues" evidence="1">
    <location>
        <begin position="608"/>
        <end position="620"/>
    </location>
</feature>
<reference evidence="2 3" key="1">
    <citation type="submission" date="2015-09" db="EMBL/GenBank/DDBJ databases">
        <title>Host preference determinants of Valsa canker pathogens revealed by comparative genomics.</title>
        <authorList>
            <person name="Yin Z."/>
            <person name="Huang L."/>
        </authorList>
    </citation>
    <scope>NUCLEOTIDE SEQUENCE [LARGE SCALE GENOMIC DNA]</scope>
    <source>
        <strain evidence="2 3">YSFL</strain>
    </source>
</reference>
<dbReference type="EMBL" id="LJZO01000055">
    <property type="protein sequence ID" value="ROV89749.1"/>
    <property type="molecule type" value="Genomic_DNA"/>
</dbReference>
<dbReference type="STRING" id="252740.A0A423VFQ1"/>
<feature type="compositionally biased region" description="Polar residues" evidence="1">
    <location>
        <begin position="66"/>
        <end position="87"/>
    </location>
</feature>
<evidence type="ECO:0000256" key="1">
    <source>
        <dbReference type="SAM" id="MobiDB-lite"/>
    </source>
</evidence>